<dbReference type="InterPro" id="IPR050266">
    <property type="entry name" value="AB_hydrolase_sf"/>
</dbReference>
<proteinExistence type="predicted"/>
<evidence type="ECO:0000259" key="1">
    <source>
        <dbReference type="Pfam" id="PF00561"/>
    </source>
</evidence>
<evidence type="ECO:0000313" key="3">
    <source>
        <dbReference type="Proteomes" id="UP001199054"/>
    </source>
</evidence>
<feature type="domain" description="AB hydrolase-1" evidence="1">
    <location>
        <begin position="10"/>
        <end position="236"/>
    </location>
</feature>
<keyword evidence="2" id="KW-0378">Hydrolase</keyword>
<dbReference type="EMBL" id="JAJAUY010000028">
    <property type="protein sequence ID" value="MCB5179814.1"/>
    <property type="molecule type" value="Genomic_DNA"/>
</dbReference>
<dbReference type="PANTHER" id="PTHR43798:SF33">
    <property type="entry name" value="HYDROLASE, PUTATIVE (AFU_ORTHOLOGUE AFUA_2G14860)-RELATED"/>
    <property type="match status" value="1"/>
</dbReference>
<organism evidence="2 3">
    <name type="scientific">Streptomyces antimicrobicus</name>
    <dbReference type="NCBI Taxonomy" id="2883108"/>
    <lineage>
        <taxon>Bacteria</taxon>
        <taxon>Bacillati</taxon>
        <taxon>Actinomycetota</taxon>
        <taxon>Actinomycetes</taxon>
        <taxon>Kitasatosporales</taxon>
        <taxon>Streptomycetaceae</taxon>
        <taxon>Streptomyces</taxon>
    </lineage>
</organism>
<keyword evidence="3" id="KW-1185">Reference proteome</keyword>
<comment type="caution">
    <text evidence="2">The sequence shown here is derived from an EMBL/GenBank/DDBJ whole genome shotgun (WGS) entry which is preliminary data.</text>
</comment>
<dbReference type="InterPro" id="IPR000073">
    <property type="entry name" value="AB_hydrolase_1"/>
</dbReference>
<reference evidence="2 3" key="1">
    <citation type="submission" date="2021-10" db="EMBL/GenBank/DDBJ databases">
        <title>Streptomyces sp. strain SMC 277, a novel streptomycete isolated from soil.</title>
        <authorList>
            <person name="Chanama M."/>
        </authorList>
    </citation>
    <scope>NUCLEOTIDE SEQUENCE [LARGE SCALE GENOMIC DNA]</scope>
    <source>
        <strain evidence="2 3">SMC 277</strain>
    </source>
</reference>
<gene>
    <name evidence="2" type="ORF">LG632_10525</name>
</gene>
<dbReference type="GO" id="GO:0016787">
    <property type="term" value="F:hydrolase activity"/>
    <property type="evidence" value="ECO:0007669"/>
    <property type="project" value="UniProtKB-KW"/>
</dbReference>
<dbReference type="PANTHER" id="PTHR43798">
    <property type="entry name" value="MONOACYLGLYCEROL LIPASE"/>
    <property type="match status" value="1"/>
</dbReference>
<dbReference type="RefSeq" id="WP_226726648.1">
    <property type="nucleotide sequence ID" value="NZ_JAJAUY010000028.1"/>
</dbReference>
<name>A0ABS8B5G8_9ACTN</name>
<protein>
    <submittedName>
        <fullName evidence="2">Alpha/beta hydrolase</fullName>
    </submittedName>
</protein>
<dbReference type="InterPro" id="IPR029058">
    <property type="entry name" value="AB_hydrolase_fold"/>
</dbReference>
<dbReference type="PRINTS" id="PR00111">
    <property type="entry name" value="ABHYDROLASE"/>
</dbReference>
<dbReference type="Pfam" id="PF00561">
    <property type="entry name" value="Abhydrolase_1"/>
    <property type="match status" value="1"/>
</dbReference>
<dbReference type="Gene3D" id="3.40.50.1820">
    <property type="entry name" value="alpha/beta hydrolase"/>
    <property type="match status" value="1"/>
</dbReference>
<dbReference type="Proteomes" id="UP001199054">
    <property type="component" value="Unassembled WGS sequence"/>
</dbReference>
<sequence length="250" mass="26097">MTLGSARPGLLLVHGAGGGIEANYGPIMEGLSARHTVVGVDLPGAGNTPRSPVPLDADALVDEMVAAADERGLDRFSVSGYSLGGPLAVRLATRHPERVGALVLSATFAYADTRTELAASIWQQLYESGQHVLMAEYLNLMALAAPTLNALTPAQVRAAAAGLAPLVPTGTAEHVDLVRRIDVRQDLAGIAVPTLVVVTTLDPLVAPGLQRDLAAAVPGAEVAELPTGHLPFAENPAEWLRLITDFLERF</sequence>
<evidence type="ECO:0000313" key="2">
    <source>
        <dbReference type="EMBL" id="MCB5179814.1"/>
    </source>
</evidence>
<accession>A0ABS8B5G8</accession>
<dbReference type="SUPFAM" id="SSF53474">
    <property type="entry name" value="alpha/beta-Hydrolases"/>
    <property type="match status" value="1"/>
</dbReference>